<evidence type="ECO:0000313" key="5">
    <source>
        <dbReference type="EMBL" id="AJH00119.1"/>
    </source>
</evidence>
<keyword evidence="1" id="KW-0805">Transcription regulation</keyword>
<dbReference type="Pfam" id="PF14526">
    <property type="entry name" value="Cass2"/>
    <property type="match status" value="1"/>
</dbReference>
<dbReference type="Gene3D" id="1.10.10.60">
    <property type="entry name" value="Homeodomain-like"/>
    <property type="match status" value="2"/>
</dbReference>
<dbReference type="PROSITE" id="PS01124">
    <property type="entry name" value="HTH_ARAC_FAMILY_2"/>
    <property type="match status" value="1"/>
</dbReference>
<dbReference type="InterPro" id="IPR020449">
    <property type="entry name" value="Tscrpt_reg_AraC-type_HTH"/>
</dbReference>
<evidence type="ECO:0000256" key="2">
    <source>
        <dbReference type="ARBA" id="ARBA00023125"/>
    </source>
</evidence>
<dbReference type="SMART" id="SM00871">
    <property type="entry name" value="AraC_E_bind"/>
    <property type="match status" value="1"/>
</dbReference>
<dbReference type="InterPro" id="IPR018060">
    <property type="entry name" value="HTH_AraC"/>
</dbReference>
<dbReference type="InterPro" id="IPR009057">
    <property type="entry name" value="Homeodomain-like_sf"/>
</dbReference>
<dbReference type="InterPro" id="IPR011256">
    <property type="entry name" value="Reg_factor_effector_dom_sf"/>
</dbReference>
<accession>A0A0B5QTE4</accession>
<name>A0A0B5QTE4_CLOBE</name>
<gene>
    <name evidence="5" type="ORF">LF65_03562</name>
</gene>
<dbReference type="GO" id="GO:0043565">
    <property type="term" value="F:sequence-specific DNA binding"/>
    <property type="evidence" value="ECO:0007669"/>
    <property type="project" value="InterPro"/>
</dbReference>
<feature type="domain" description="HTH araC/xylS-type" evidence="4">
    <location>
        <begin position="8"/>
        <end position="106"/>
    </location>
</feature>
<protein>
    <submittedName>
        <fullName evidence="5">DNA-binding protein</fullName>
    </submittedName>
</protein>
<dbReference type="InterPro" id="IPR010499">
    <property type="entry name" value="AraC_E-bd"/>
</dbReference>
<dbReference type="STRING" id="1520.LF65_03562"/>
<reference evidence="6" key="1">
    <citation type="submission" date="2014-12" db="EMBL/GenBank/DDBJ databases">
        <title>Genome sequence of Clostridium beijerinckii strain 59B.</title>
        <authorList>
            <person name="Little G.T."/>
            <person name="Minton N.P."/>
        </authorList>
    </citation>
    <scope>NUCLEOTIDE SEQUENCE [LARGE SCALE GENOMIC DNA]</scope>
    <source>
        <strain evidence="6">59B</strain>
    </source>
</reference>
<dbReference type="InterPro" id="IPR050959">
    <property type="entry name" value="MarA-like"/>
</dbReference>
<proteinExistence type="predicted"/>
<dbReference type="RefSeq" id="WP_041897702.1">
    <property type="nucleotide sequence ID" value="NZ_CP010086.2"/>
</dbReference>
<evidence type="ECO:0000259" key="4">
    <source>
        <dbReference type="PROSITE" id="PS01124"/>
    </source>
</evidence>
<dbReference type="InterPro" id="IPR029441">
    <property type="entry name" value="Cass2"/>
</dbReference>
<evidence type="ECO:0000256" key="1">
    <source>
        <dbReference type="ARBA" id="ARBA00023015"/>
    </source>
</evidence>
<dbReference type="PANTHER" id="PTHR47504:SF5">
    <property type="entry name" value="RIGHT ORIGIN-BINDING PROTEIN"/>
    <property type="match status" value="1"/>
</dbReference>
<dbReference type="Pfam" id="PF12833">
    <property type="entry name" value="HTH_18"/>
    <property type="match status" value="1"/>
</dbReference>
<evidence type="ECO:0000256" key="3">
    <source>
        <dbReference type="ARBA" id="ARBA00023163"/>
    </source>
</evidence>
<dbReference type="KEGG" id="cbei:LF65_03562"/>
<dbReference type="InterPro" id="IPR018062">
    <property type="entry name" value="HTH_AraC-typ_CS"/>
</dbReference>
<organism evidence="5 6">
    <name type="scientific">Clostridium beijerinckii</name>
    <name type="common">Clostridium MP</name>
    <dbReference type="NCBI Taxonomy" id="1520"/>
    <lineage>
        <taxon>Bacteria</taxon>
        <taxon>Bacillati</taxon>
        <taxon>Bacillota</taxon>
        <taxon>Clostridia</taxon>
        <taxon>Eubacteriales</taxon>
        <taxon>Clostridiaceae</taxon>
        <taxon>Clostridium</taxon>
    </lineage>
</organism>
<keyword evidence="2 5" id="KW-0238">DNA-binding</keyword>
<dbReference type="SMART" id="SM00342">
    <property type="entry name" value="HTH_ARAC"/>
    <property type="match status" value="1"/>
</dbReference>
<dbReference type="PRINTS" id="PR00032">
    <property type="entry name" value="HTHARAC"/>
</dbReference>
<dbReference type="PROSITE" id="PS00041">
    <property type="entry name" value="HTH_ARAC_FAMILY_1"/>
    <property type="match status" value="1"/>
</dbReference>
<dbReference type="AlphaFoldDB" id="A0A0B5QTE4"/>
<dbReference type="PANTHER" id="PTHR47504">
    <property type="entry name" value="RIGHT ORIGIN-BINDING PROTEIN"/>
    <property type="match status" value="1"/>
</dbReference>
<sequence>MNTKNYVLDAIEYLEKHLLEGVSLEQLAKQFNFSKFHYARLFKAVLGENIGDYQMKRRLTIAAMSLLETRDSILNIAIMCGYSSQESFTRMFKAYFGITPKDYRDNKIEYLNLYKYSITQEDIDRVMSYGTATEYQIIHKNSFEITGLLYHGDNKKHDVARIFNQAAQKVQLDKIYNQIDGVYGLDFCKNEEVRSYEFDFIAGIDSRYFSQIDRKDAQLVHKYIPENDYAVYSLTNIIEKIQIQIQRNWFSLLNDELYVPCDNYAYEFYPNGFVPNQKNIEAYLFIPITAR</sequence>
<dbReference type="SUPFAM" id="SSF46689">
    <property type="entry name" value="Homeodomain-like"/>
    <property type="match status" value="2"/>
</dbReference>
<dbReference type="SUPFAM" id="SSF55136">
    <property type="entry name" value="Probable bacterial effector-binding domain"/>
    <property type="match status" value="1"/>
</dbReference>
<evidence type="ECO:0000313" key="6">
    <source>
        <dbReference type="Proteomes" id="UP000031866"/>
    </source>
</evidence>
<dbReference type="OrthoDB" id="45544at2"/>
<dbReference type="Gene3D" id="3.20.80.10">
    <property type="entry name" value="Regulatory factor, effector binding domain"/>
    <property type="match status" value="1"/>
</dbReference>
<dbReference type="EMBL" id="CP010086">
    <property type="protein sequence ID" value="AJH00119.1"/>
    <property type="molecule type" value="Genomic_DNA"/>
</dbReference>
<keyword evidence="3" id="KW-0804">Transcription</keyword>
<dbReference type="GO" id="GO:0003700">
    <property type="term" value="F:DNA-binding transcription factor activity"/>
    <property type="evidence" value="ECO:0007669"/>
    <property type="project" value="InterPro"/>
</dbReference>
<dbReference type="Proteomes" id="UP000031866">
    <property type="component" value="Chromosome"/>
</dbReference>